<comment type="caution">
    <text evidence="1">The sequence shown here is derived from an EMBL/GenBank/DDBJ whole genome shotgun (WGS) entry which is preliminary data.</text>
</comment>
<keyword evidence="2" id="KW-1185">Reference proteome</keyword>
<name>A0A392T9V3_9FABA</name>
<evidence type="ECO:0000313" key="2">
    <source>
        <dbReference type="Proteomes" id="UP000265520"/>
    </source>
</evidence>
<evidence type="ECO:0000313" key="1">
    <source>
        <dbReference type="EMBL" id="MCI57227.1"/>
    </source>
</evidence>
<protein>
    <submittedName>
        <fullName evidence="1">Uncharacterized protein</fullName>
    </submittedName>
</protein>
<proteinExistence type="predicted"/>
<dbReference type="EMBL" id="LXQA010525443">
    <property type="protein sequence ID" value="MCI57227.1"/>
    <property type="molecule type" value="Genomic_DNA"/>
</dbReference>
<sequence>MAWSEPQCNFIQQVKIALQQDASLLEIMQKCTQGQAPAHYTLKEGLLYWKHRIVIPSTTAL</sequence>
<organism evidence="1 2">
    <name type="scientific">Trifolium medium</name>
    <dbReference type="NCBI Taxonomy" id="97028"/>
    <lineage>
        <taxon>Eukaryota</taxon>
        <taxon>Viridiplantae</taxon>
        <taxon>Streptophyta</taxon>
        <taxon>Embryophyta</taxon>
        <taxon>Tracheophyta</taxon>
        <taxon>Spermatophyta</taxon>
        <taxon>Magnoliopsida</taxon>
        <taxon>eudicotyledons</taxon>
        <taxon>Gunneridae</taxon>
        <taxon>Pentapetalae</taxon>
        <taxon>rosids</taxon>
        <taxon>fabids</taxon>
        <taxon>Fabales</taxon>
        <taxon>Fabaceae</taxon>
        <taxon>Papilionoideae</taxon>
        <taxon>50 kb inversion clade</taxon>
        <taxon>NPAAA clade</taxon>
        <taxon>Hologalegina</taxon>
        <taxon>IRL clade</taxon>
        <taxon>Trifolieae</taxon>
        <taxon>Trifolium</taxon>
    </lineage>
</organism>
<feature type="non-terminal residue" evidence="1">
    <location>
        <position position="61"/>
    </location>
</feature>
<dbReference type="AlphaFoldDB" id="A0A392T9V3"/>
<dbReference type="Proteomes" id="UP000265520">
    <property type="component" value="Unassembled WGS sequence"/>
</dbReference>
<reference evidence="1 2" key="1">
    <citation type="journal article" date="2018" name="Front. Plant Sci.">
        <title>Red Clover (Trifolium pratense) and Zigzag Clover (T. medium) - A Picture of Genomic Similarities and Differences.</title>
        <authorList>
            <person name="Dluhosova J."/>
            <person name="Istvanek J."/>
            <person name="Nedelnik J."/>
            <person name="Repkova J."/>
        </authorList>
    </citation>
    <scope>NUCLEOTIDE SEQUENCE [LARGE SCALE GENOMIC DNA]</scope>
    <source>
        <strain evidence="2">cv. 10/8</strain>
        <tissue evidence="1">Leaf</tissue>
    </source>
</reference>
<accession>A0A392T9V3</accession>